<keyword evidence="1" id="KW-0472">Membrane</keyword>
<sequence length="67" mass="7452">MNILLCIATVVLSKVIGSQMGFTYNLFSDPFSLKLALIDFSLFVVVGITLHFVYEKGRNLIKGRGQN</sequence>
<comment type="caution">
    <text evidence="2">The sequence shown here is derived from an EMBL/GenBank/DDBJ whole genome shotgun (WGS) entry which is preliminary data.</text>
</comment>
<organism evidence="2 3">
    <name type="scientific">Vibrio nereis</name>
    <dbReference type="NCBI Taxonomy" id="693"/>
    <lineage>
        <taxon>Bacteria</taxon>
        <taxon>Pseudomonadati</taxon>
        <taxon>Pseudomonadota</taxon>
        <taxon>Gammaproteobacteria</taxon>
        <taxon>Vibrionales</taxon>
        <taxon>Vibrionaceae</taxon>
        <taxon>Vibrio</taxon>
    </lineage>
</organism>
<evidence type="ECO:0000313" key="3">
    <source>
        <dbReference type="Proteomes" id="UP000037515"/>
    </source>
</evidence>
<accession>A0A0M0HIB4</accession>
<dbReference type="PATRIC" id="fig|693.5.peg.3790"/>
<dbReference type="Proteomes" id="UP000037515">
    <property type="component" value="Unassembled WGS sequence"/>
</dbReference>
<proteinExistence type="predicted"/>
<dbReference type="AlphaFoldDB" id="A0A0M0HIB4"/>
<evidence type="ECO:0000313" key="2">
    <source>
        <dbReference type="EMBL" id="KOO01815.1"/>
    </source>
</evidence>
<gene>
    <name evidence="2" type="ORF">AKJ17_18595</name>
</gene>
<keyword evidence="1" id="KW-0812">Transmembrane</keyword>
<name>A0A0M0HIB4_VIBNE</name>
<protein>
    <submittedName>
        <fullName evidence="2">Uncharacterized protein</fullName>
    </submittedName>
</protein>
<dbReference type="EMBL" id="LHPJ01000040">
    <property type="protein sequence ID" value="KOO01815.1"/>
    <property type="molecule type" value="Genomic_DNA"/>
</dbReference>
<reference evidence="3" key="1">
    <citation type="submission" date="2015-08" db="EMBL/GenBank/DDBJ databases">
        <title>Vibrio galatheae sp. nov., a novel member of the Vibrionaceae family isolated from the Solomon Islands.</title>
        <authorList>
            <person name="Giubergia S."/>
            <person name="Machado H."/>
            <person name="Mateiu R.V."/>
            <person name="Gram L."/>
        </authorList>
    </citation>
    <scope>NUCLEOTIDE SEQUENCE [LARGE SCALE GENOMIC DNA]</scope>
    <source>
        <strain evidence="3">DSM 19584</strain>
    </source>
</reference>
<keyword evidence="1" id="KW-1133">Transmembrane helix</keyword>
<feature type="transmembrane region" description="Helical" evidence="1">
    <location>
        <begin position="33"/>
        <end position="54"/>
    </location>
</feature>
<keyword evidence="3" id="KW-1185">Reference proteome</keyword>
<evidence type="ECO:0000256" key="1">
    <source>
        <dbReference type="SAM" id="Phobius"/>
    </source>
</evidence>